<comment type="caution">
    <text evidence="4">The sequence shown here is derived from an EMBL/GenBank/DDBJ whole genome shotgun (WGS) entry which is preliminary data.</text>
</comment>
<evidence type="ECO:0000313" key="4">
    <source>
        <dbReference type="EMBL" id="KAJ8387583.1"/>
    </source>
</evidence>
<dbReference type="InterPro" id="IPR050951">
    <property type="entry name" value="Retrovirus_Pol_polyprotein"/>
</dbReference>
<sequence length="106" mass="12181">MKLTICFRHLPLGITSAPEIFQNKMSELLRDLEGVCCFMDDVLVHGCTQEDHDRRLAEVYRVIQASGLKLNKEKCLLHQSELAFVGHWLSHRESAQTQKKSALFKI</sequence>
<comment type="similarity">
    <text evidence="1">Belongs to the beta type-B retroviral polymerase family. HERV class-II K(HML-2) pol subfamily.</text>
</comment>
<gene>
    <name evidence="4" type="ORF">AAFF_G00152790</name>
</gene>
<accession>A0AAD7W8P9</accession>
<dbReference type="GO" id="GO:0004523">
    <property type="term" value="F:RNA-DNA hybrid ribonuclease activity"/>
    <property type="evidence" value="ECO:0007669"/>
    <property type="project" value="UniProtKB-EC"/>
</dbReference>
<evidence type="ECO:0000256" key="1">
    <source>
        <dbReference type="ARBA" id="ARBA00010879"/>
    </source>
</evidence>
<dbReference type="InterPro" id="IPR000477">
    <property type="entry name" value="RT_dom"/>
</dbReference>
<dbReference type="PANTHER" id="PTHR37984">
    <property type="entry name" value="PROTEIN CBG26694"/>
    <property type="match status" value="1"/>
</dbReference>
<dbReference type="InterPro" id="IPR043128">
    <property type="entry name" value="Rev_trsase/Diguanyl_cyclase"/>
</dbReference>
<name>A0AAD7W8P9_9TELE</name>
<dbReference type="EC" id="3.1.26.4" evidence="2"/>
<reference evidence="4" key="1">
    <citation type="journal article" date="2023" name="Science">
        <title>Genome structures resolve the early diversification of teleost fishes.</title>
        <authorList>
            <person name="Parey E."/>
            <person name="Louis A."/>
            <person name="Montfort J."/>
            <person name="Bouchez O."/>
            <person name="Roques C."/>
            <person name="Iampietro C."/>
            <person name="Lluch J."/>
            <person name="Castinel A."/>
            <person name="Donnadieu C."/>
            <person name="Desvignes T."/>
            <person name="Floi Bucao C."/>
            <person name="Jouanno E."/>
            <person name="Wen M."/>
            <person name="Mejri S."/>
            <person name="Dirks R."/>
            <person name="Jansen H."/>
            <person name="Henkel C."/>
            <person name="Chen W.J."/>
            <person name="Zahm M."/>
            <person name="Cabau C."/>
            <person name="Klopp C."/>
            <person name="Thompson A.W."/>
            <person name="Robinson-Rechavi M."/>
            <person name="Braasch I."/>
            <person name="Lecointre G."/>
            <person name="Bobe J."/>
            <person name="Postlethwait J.H."/>
            <person name="Berthelot C."/>
            <person name="Roest Crollius H."/>
            <person name="Guiguen Y."/>
        </authorList>
    </citation>
    <scope>NUCLEOTIDE SEQUENCE</scope>
    <source>
        <strain evidence="4">NC1722</strain>
    </source>
</reference>
<dbReference type="PANTHER" id="PTHR37984:SF5">
    <property type="entry name" value="PROTEIN NYNRIN-LIKE"/>
    <property type="match status" value="1"/>
</dbReference>
<dbReference type="AlphaFoldDB" id="A0AAD7W8P9"/>
<dbReference type="Proteomes" id="UP001221898">
    <property type="component" value="Unassembled WGS sequence"/>
</dbReference>
<evidence type="ECO:0000256" key="2">
    <source>
        <dbReference type="ARBA" id="ARBA00012180"/>
    </source>
</evidence>
<dbReference type="Pfam" id="PF00078">
    <property type="entry name" value="RVT_1"/>
    <property type="match status" value="1"/>
</dbReference>
<dbReference type="CDD" id="cd01647">
    <property type="entry name" value="RT_LTR"/>
    <property type="match status" value="1"/>
</dbReference>
<keyword evidence="5" id="KW-1185">Reference proteome</keyword>
<organism evidence="4 5">
    <name type="scientific">Aldrovandia affinis</name>
    <dbReference type="NCBI Taxonomy" id="143900"/>
    <lineage>
        <taxon>Eukaryota</taxon>
        <taxon>Metazoa</taxon>
        <taxon>Chordata</taxon>
        <taxon>Craniata</taxon>
        <taxon>Vertebrata</taxon>
        <taxon>Euteleostomi</taxon>
        <taxon>Actinopterygii</taxon>
        <taxon>Neopterygii</taxon>
        <taxon>Teleostei</taxon>
        <taxon>Notacanthiformes</taxon>
        <taxon>Halosauridae</taxon>
        <taxon>Aldrovandia</taxon>
    </lineage>
</organism>
<dbReference type="Gene3D" id="3.30.70.270">
    <property type="match status" value="1"/>
</dbReference>
<protein>
    <recommendedName>
        <fullName evidence="2">ribonuclease H</fullName>
        <ecNumber evidence="2">3.1.26.4</ecNumber>
    </recommendedName>
</protein>
<evidence type="ECO:0000259" key="3">
    <source>
        <dbReference type="PROSITE" id="PS50878"/>
    </source>
</evidence>
<dbReference type="FunFam" id="3.30.70.270:FF:000003">
    <property type="entry name" value="Transposon Ty3-G Gag-Pol polyprotein"/>
    <property type="match status" value="1"/>
</dbReference>
<dbReference type="InterPro" id="IPR043502">
    <property type="entry name" value="DNA/RNA_pol_sf"/>
</dbReference>
<evidence type="ECO:0000313" key="5">
    <source>
        <dbReference type="Proteomes" id="UP001221898"/>
    </source>
</evidence>
<dbReference type="PROSITE" id="PS50878">
    <property type="entry name" value="RT_POL"/>
    <property type="match status" value="1"/>
</dbReference>
<proteinExistence type="inferred from homology"/>
<dbReference type="SUPFAM" id="SSF56672">
    <property type="entry name" value="DNA/RNA polymerases"/>
    <property type="match status" value="1"/>
</dbReference>
<feature type="domain" description="Reverse transcriptase" evidence="3">
    <location>
        <begin position="1"/>
        <end position="89"/>
    </location>
</feature>
<dbReference type="EMBL" id="JAINUG010000209">
    <property type="protein sequence ID" value="KAJ8387583.1"/>
    <property type="molecule type" value="Genomic_DNA"/>
</dbReference>